<sequence>MPRPFRWLAAAIAVLTLTFGMAVPATAAPQDLVAQIKALLPADYEARLAEAEQKAGISESDLRDVVEQAIDPDPGCSSTPLSDWLAASIKELPLNDLIVFIFSGAVQVPTYDAVFYSKPYQPQYYGPRGEFTWQVTSTFRHLQVFWDIKSWQIQLAAMHGDALSDVARIAKTLKYTLKVTDETAAQLGGLINQLIKANPAYRDGRHPLFTFNSVAYSAQGKEDYPGLGVLPDKIVMGDGVMSGFAAIGLGDVAPQAIMAHEFAHHIQYARDLFKTTLTGPEATRRLELMADAYASYYLSHPLGANMRRNRVQDFQATFYNIGDCLFTDPSHHGTPSQRQRASEWGYGQVQSFRIMSTIEFARRFEQALPALVQG</sequence>
<evidence type="ECO:0000313" key="2">
    <source>
        <dbReference type="EMBL" id="MCE7002824.1"/>
    </source>
</evidence>
<keyword evidence="3" id="KW-1185">Reference proteome</keyword>
<accession>A0ABS8Z4H0</accession>
<feature type="signal peptide" evidence="1">
    <location>
        <begin position="1"/>
        <end position="27"/>
    </location>
</feature>
<name>A0ABS8Z4H0_9PSEU</name>
<evidence type="ECO:0000256" key="1">
    <source>
        <dbReference type="SAM" id="SignalP"/>
    </source>
</evidence>
<dbReference type="EMBL" id="JAJVCN010000001">
    <property type="protein sequence ID" value="MCE7002824.1"/>
    <property type="molecule type" value="Genomic_DNA"/>
</dbReference>
<dbReference type="Proteomes" id="UP001521150">
    <property type="component" value="Unassembled WGS sequence"/>
</dbReference>
<evidence type="ECO:0008006" key="4">
    <source>
        <dbReference type="Google" id="ProtNLM"/>
    </source>
</evidence>
<organism evidence="2 3">
    <name type="scientific">Kibdelosporangium philippinense</name>
    <dbReference type="NCBI Taxonomy" id="211113"/>
    <lineage>
        <taxon>Bacteria</taxon>
        <taxon>Bacillati</taxon>
        <taxon>Actinomycetota</taxon>
        <taxon>Actinomycetes</taxon>
        <taxon>Pseudonocardiales</taxon>
        <taxon>Pseudonocardiaceae</taxon>
        <taxon>Kibdelosporangium</taxon>
    </lineage>
</organism>
<keyword evidence="1" id="KW-0732">Signal</keyword>
<dbReference type="RefSeq" id="WP_233724359.1">
    <property type="nucleotide sequence ID" value="NZ_JAJVCN010000001.1"/>
</dbReference>
<reference evidence="2 3" key="1">
    <citation type="submission" date="2021-12" db="EMBL/GenBank/DDBJ databases">
        <title>Genome sequence of Kibdelosporangium philippinense ATCC 49844.</title>
        <authorList>
            <person name="Fedorov E.A."/>
            <person name="Omeragic M."/>
            <person name="Shalygina K.F."/>
            <person name="Maclea K.S."/>
        </authorList>
    </citation>
    <scope>NUCLEOTIDE SEQUENCE [LARGE SCALE GENOMIC DNA]</scope>
    <source>
        <strain evidence="2 3">ATCC 49844</strain>
    </source>
</reference>
<gene>
    <name evidence="2" type="ORF">LWC34_08270</name>
</gene>
<comment type="caution">
    <text evidence="2">The sequence shown here is derived from an EMBL/GenBank/DDBJ whole genome shotgun (WGS) entry which is preliminary data.</text>
</comment>
<proteinExistence type="predicted"/>
<protein>
    <recommendedName>
        <fullName evidence="4">Peptidase</fullName>
    </recommendedName>
</protein>
<evidence type="ECO:0000313" key="3">
    <source>
        <dbReference type="Proteomes" id="UP001521150"/>
    </source>
</evidence>
<feature type="chain" id="PRO_5045286508" description="Peptidase" evidence="1">
    <location>
        <begin position="28"/>
        <end position="374"/>
    </location>
</feature>